<feature type="transmembrane region" description="Helical" evidence="1">
    <location>
        <begin position="31"/>
        <end position="54"/>
    </location>
</feature>
<keyword evidence="1" id="KW-0812">Transmembrane</keyword>
<accession>A0A370QNG9</accession>
<dbReference type="Proteomes" id="UP000254848">
    <property type="component" value="Unassembled WGS sequence"/>
</dbReference>
<evidence type="ECO:0000256" key="1">
    <source>
        <dbReference type="SAM" id="Phobius"/>
    </source>
</evidence>
<sequence length="65" mass="7576">MLVFLLIALFILVDSIPMLYEVFIVDGFTSFTIGVLVGKFLFIFFCLIISYFLFKRLKKKNKTLS</sequence>
<organism evidence="2 3">
    <name type="scientific">Enterobacillus tribolii</name>
    <dbReference type="NCBI Taxonomy" id="1487935"/>
    <lineage>
        <taxon>Bacteria</taxon>
        <taxon>Pseudomonadati</taxon>
        <taxon>Pseudomonadota</taxon>
        <taxon>Gammaproteobacteria</taxon>
        <taxon>Enterobacterales</taxon>
        <taxon>Hafniaceae</taxon>
        <taxon>Enterobacillus</taxon>
    </lineage>
</organism>
<dbReference type="EMBL" id="QRAP01000006">
    <property type="protein sequence ID" value="RDK89925.1"/>
    <property type="molecule type" value="Genomic_DNA"/>
</dbReference>
<reference evidence="2 3" key="1">
    <citation type="submission" date="2018-07" db="EMBL/GenBank/DDBJ databases">
        <title>Genomic Encyclopedia of Type Strains, Phase IV (KMG-IV): sequencing the most valuable type-strain genomes for metagenomic binning, comparative biology and taxonomic classification.</title>
        <authorList>
            <person name="Goeker M."/>
        </authorList>
    </citation>
    <scope>NUCLEOTIDE SEQUENCE [LARGE SCALE GENOMIC DNA]</scope>
    <source>
        <strain evidence="2 3">DSM 103736</strain>
    </source>
</reference>
<keyword evidence="1" id="KW-0472">Membrane</keyword>
<gene>
    <name evidence="2" type="ORF">C8D90_106131</name>
</gene>
<proteinExistence type="predicted"/>
<evidence type="ECO:0000313" key="3">
    <source>
        <dbReference type="Proteomes" id="UP000254848"/>
    </source>
</evidence>
<name>A0A370QNG9_9GAMM</name>
<keyword evidence="1" id="KW-1133">Transmembrane helix</keyword>
<keyword evidence="3" id="KW-1185">Reference proteome</keyword>
<comment type="caution">
    <text evidence="2">The sequence shown here is derived from an EMBL/GenBank/DDBJ whole genome shotgun (WGS) entry which is preliminary data.</text>
</comment>
<evidence type="ECO:0000313" key="2">
    <source>
        <dbReference type="EMBL" id="RDK89925.1"/>
    </source>
</evidence>
<dbReference type="AlphaFoldDB" id="A0A370QNG9"/>
<protein>
    <submittedName>
        <fullName evidence="2">Uncharacterized protein</fullName>
    </submittedName>
</protein>